<gene>
    <name evidence="1" type="ORF">BB558_004692</name>
</gene>
<dbReference type="AlphaFoldDB" id="A0A2U1J2L2"/>
<comment type="caution">
    <text evidence="1">The sequence shown here is derived from an EMBL/GenBank/DDBJ whole genome shotgun (WGS) entry which is preliminary data.</text>
</comment>
<reference evidence="1 2" key="1">
    <citation type="journal article" date="2018" name="MBio">
        <title>Comparative Genomics Reveals the Core Gene Toolbox for the Fungus-Insect Symbiosis.</title>
        <authorList>
            <person name="Wang Y."/>
            <person name="Stata M."/>
            <person name="Wang W."/>
            <person name="Stajich J.E."/>
            <person name="White M.M."/>
            <person name="Moncalvo J.M."/>
        </authorList>
    </citation>
    <scope>NUCLEOTIDE SEQUENCE [LARGE SCALE GENOMIC DNA]</scope>
    <source>
        <strain evidence="1 2">AUS-126-30</strain>
    </source>
</reference>
<organism evidence="1 2">
    <name type="scientific">Smittium angustum</name>
    <dbReference type="NCBI Taxonomy" id="133377"/>
    <lineage>
        <taxon>Eukaryota</taxon>
        <taxon>Fungi</taxon>
        <taxon>Fungi incertae sedis</taxon>
        <taxon>Zoopagomycota</taxon>
        <taxon>Kickxellomycotina</taxon>
        <taxon>Harpellomycetes</taxon>
        <taxon>Harpellales</taxon>
        <taxon>Legeriomycetaceae</taxon>
        <taxon>Smittium</taxon>
    </lineage>
</organism>
<evidence type="ECO:0000313" key="1">
    <source>
        <dbReference type="EMBL" id="PVZ99315.1"/>
    </source>
</evidence>
<proteinExistence type="predicted"/>
<keyword evidence="2" id="KW-1185">Reference proteome</keyword>
<name>A0A2U1J2L2_SMIAN</name>
<dbReference type="Proteomes" id="UP000245591">
    <property type="component" value="Unassembled WGS sequence"/>
</dbReference>
<accession>A0A2U1J2L2</accession>
<sequence>MDKNNHERVIKIIKHISFDNKNYKDETRCERLLSITKDFIYKSKENYIILKEAGIYTEINKCLKNSTNNSLVIIGIRIYSLLLEYLYQLPIPNQKNNQNNESSHTNVLEFNFDLSKYIISLAEDSSTYLRFAVLEHIFTLALKQENFERIASLIDFENYTLNRINDDSRYIRRNAAKLIVRLDQTFNEVPESTKPVFHNTNITKHYHQSNDVILESKKITKKVLNYIRQILSTVCKENVPENNIFMNTGYKKPSNVPTSKAIADILQNCIELVLDLLESKSVGLEPKIIKIVVEKIEFFCSMILGGIEPLKDNNVVNGNANFEMIANDKVLVNSCIEIILLLLKKNCISITKIFHSHPISTYIHRICSTKVPKTSNCFSLDQSHTSDRFINLLQFISNLSSTLPQNIDGMLFLLLFAKFFSRIIAVCLGTKKINKKNDFHTDIMNTNQEFFKSSKMDILEWREVSTTFENVVQAAEDLIKADKQMKHKIMEIISGVGIDKIILKMGSKELENHYGSESAENHLLNVQSIFKEINESCSGILILSLNTDLVLKSRKIINNILNALKYQTLNLNYRYSSEQLMSVSKLIGNYKLNYIQVDKLIEMIFYQLYMKFEYGFEQSTKKDEKSRKNHLEIQSEIRLLVTKTQEEIINRINVEQSSYSFIETILNQTIQLYKTLCFHESKLNQNLSSHHIEKACSYHNHFEPFGILSSEFVVYLLGFIQYAKENIGNNNPESENSNVDELDKNFEIGIESGFDYSDKFEKYKIVAKSVDFATTLIEIPQNNEKKNIGIQESNCSGCINTNNIVDSVMNLHTICELIGYDKQVVSKSVLIYMTSKMKNSKETFGEGIVIKMLSILNYSLLVNCGMSEDIDTRIVVIEMMGALVELAIESGSRDVCGAIEAMDLFKALSRIVHDNESVAVSKRILEIIGSIKKIANENVSDIGTLVIDTLVTFDTGLIEKRVNMCSDNNELVDAELMFIEYLDKFTNILDCD</sequence>
<dbReference type="EMBL" id="MBFU01000450">
    <property type="protein sequence ID" value="PVZ99315.1"/>
    <property type="molecule type" value="Genomic_DNA"/>
</dbReference>
<evidence type="ECO:0000313" key="2">
    <source>
        <dbReference type="Proteomes" id="UP000245591"/>
    </source>
</evidence>
<protein>
    <submittedName>
        <fullName evidence="1">Uncharacterized protein</fullName>
    </submittedName>
</protein>